<comment type="similarity">
    <text evidence="5">Belongs to the STT3 family.</text>
</comment>
<feature type="domain" description="STT3/PglB/AglB core" evidence="19">
    <location>
        <begin position="545"/>
        <end position="602"/>
    </location>
</feature>
<feature type="region of interest" description="Disordered" evidence="16">
    <location>
        <begin position="438"/>
        <end position="467"/>
    </location>
</feature>
<dbReference type="InterPro" id="IPR003674">
    <property type="entry name" value="Oligo_trans_STT3"/>
</dbReference>
<feature type="transmembrane region" description="Helical" evidence="17">
    <location>
        <begin position="351"/>
        <end position="371"/>
    </location>
</feature>
<dbReference type="Pfam" id="PF21436">
    <property type="entry name" value="STT3-PglB_core"/>
    <property type="match status" value="1"/>
</dbReference>
<dbReference type="UniPathway" id="UPA00378"/>
<evidence type="ECO:0000256" key="11">
    <source>
        <dbReference type="ARBA" id="ARBA00022842"/>
    </source>
</evidence>
<evidence type="ECO:0000256" key="12">
    <source>
        <dbReference type="ARBA" id="ARBA00022989"/>
    </source>
</evidence>
<keyword evidence="9 17" id="KW-0812">Transmembrane</keyword>
<sequence length="721" mass="82921">MGFFKTLVQLILKNIGITLICIIAFSSRLYSIIMYEAIIHEFDPYFNFRATKYLVEHGPTAFMNWFDPDSWYPLGRNIGTTVFPGLMFTSAFIFKFLAYFNLIIDVRLICVCMGPIYSVITCIVAYLFGSRVHSDRAGLFAAALISVVPGYMSRSVAGSYDYECISITILILTFYLWIEAVHNNSPILSAVTALSYFYMASTWGAYVFINNIIPLHVLISIFCGFYNKKLYSCYSIYYIFATILSMQVPFINYVPIRSSEHIGAMGVFGICQLIELYSLIHKLLGQKKTVELIKKVLMGSVIIGIIMVLILIKKGYISAWSGRFYALFDPTFAKKNIPLIVSVSEHQPANWASYFFDLHCLIVIAPAGLYYCFKKFDFNMLFLIIYSVSVFYFSCVMSRLVLILAPAICLLSGIALAEFFTQIQKQLESTLKMVFKSNKKQQQQQSNEPTTKIEKEKRKIHPPKKEQNNEKSFISEFIIFIIMTIVGILLIIFLFKFFEYSIQMSKNYSSPSVVLYGNHGGKQIAFDDYREAYRWLAHNTPEGSRVMSWWDYGYQISHLANRTVIVDNNTWNNSHIALTGNVMASREEDAMKTIRDLDVDYLLVVFGGYLGYSSDDINKFLWMIRIGAGVNPSLNENNYYNHNAYTVADPSDTFKYSMMYKMCYHNFYKASNGYRAGMDAVRREVIEEQTYFKNIQEAFTSQHWVVRIYKVNKPNPIDSLL</sequence>
<evidence type="ECO:0000256" key="6">
    <source>
        <dbReference type="ARBA" id="ARBA00012605"/>
    </source>
</evidence>
<keyword evidence="14" id="KW-0464">Manganese</keyword>
<evidence type="ECO:0000256" key="7">
    <source>
        <dbReference type="ARBA" id="ARBA00022676"/>
    </source>
</evidence>
<reference evidence="20 21" key="1">
    <citation type="submission" date="2016-05" db="EMBL/GenBank/DDBJ databases">
        <title>First whole genome sequencing of Entamoeba histolytica HM1:IMSS-clone-6.</title>
        <authorList>
            <person name="Mukherjee Avik.K."/>
            <person name="Izumyama S."/>
            <person name="Nakada-Tsukui K."/>
            <person name="Nozaki T."/>
        </authorList>
    </citation>
    <scope>NUCLEOTIDE SEQUENCE [LARGE SCALE GENOMIC DNA]</scope>
    <source>
        <strain evidence="20 21">HM1:IMSS clone 6</strain>
    </source>
</reference>
<evidence type="ECO:0000256" key="1">
    <source>
        <dbReference type="ARBA" id="ARBA00001936"/>
    </source>
</evidence>
<comment type="cofactor">
    <cofactor evidence="2">
        <name>Mg(2+)</name>
        <dbReference type="ChEBI" id="CHEBI:18420"/>
    </cofactor>
</comment>
<dbReference type="VEuPathDB" id="AmoebaDB:EHI_011940"/>
<dbReference type="PANTHER" id="PTHR13872">
    <property type="entry name" value="DOLICHYL-DIPHOSPHOOLIGOSACCHARIDE--PROTEIN GLYCOSYLTRANSFERASE SUBUNIT"/>
    <property type="match status" value="1"/>
</dbReference>
<feature type="transmembrane region" description="Helical" evidence="17">
    <location>
        <begin position="292"/>
        <end position="312"/>
    </location>
</feature>
<dbReference type="Pfam" id="PF02516">
    <property type="entry name" value="STT3"/>
    <property type="match status" value="1"/>
</dbReference>
<evidence type="ECO:0000256" key="14">
    <source>
        <dbReference type="ARBA" id="ARBA00023211"/>
    </source>
</evidence>
<protein>
    <recommendedName>
        <fullName evidence="6">dolichyl-diphosphooligosaccharide--protein glycotransferase</fullName>
        <ecNumber evidence="6">2.4.99.18</ecNumber>
    </recommendedName>
</protein>
<evidence type="ECO:0000256" key="4">
    <source>
        <dbReference type="ARBA" id="ARBA00004922"/>
    </source>
</evidence>
<feature type="transmembrane region" description="Helical" evidence="17">
    <location>
        <begin position="237"/>
        <end position="256"/>
    </location>
</feature>
<dbReference type="GO" id="GO:0046872">
    <property type="term" value="F:metal ion binding"/>
    <property type="evidence" value="ECO:0007669"/>
    <property type="project" value="UniProtKB-KW"/>
</dbReference>
<feature type="transmembrane region" description="Helical" evidence="17">
    <location>
        <begin position="400"/>
        <end position="420"/>
    </location>
</feature>
<dbReference type="VEuPathDB" id="AmoebaDB:KM1_153060"/>
<keyword evidence="8 20" id="KW-0808">Transferase</keyword>
<feature type="transmembrane region" description="Helical" evidence="17">
    <location>
        <begin position="81"/>
        <end position="100"/>
    </location>
</feature>
<evidence type="ECO:0000259" key="19">
    <source>
        <dbReference type="Pfam" id="PF21436"/>
    </source>
</evidence>
<evidence type="ECO:0000256" key="13">
    <source>
        <dbReference type="ARBA" id="ARBA00023136"/>
    </source>
</evidence>
<dbReference type="GO" id="GO:0004579">
    <property type="term" value="F:dolichyl-diphosphooligosaccharide-protein glycotransferase activity"/>
    <property type="evidence" value="ECO:0007669"/>
    <property type="project" value="UniProtKB-EC"/>
</dbReference>
<dbReference type="GO" id="GO:0012505">
    <property type="term" value="C:endomembrane system"/>
    <property type="evidence" value="ECO:0007669"/>
    <property type="project" value="UniProtKB-SubCell"/>
</dbReference>
<proteinExistence type="inferred from homology"/>
<feature type="domain" description="Oligosaccharyl transferase STT3 N-terminal" evidence="18">
    <location>
        <begin position="12"/>
        <end position="411"/>
    </location>
</feature>
<dbReference type="InterPro" id="IPR048999">
    <property type="entry name" value="STT3-PglB_core"/>
</dbReference>
<dbReference type="PANTHER" id="PTHR13872:SF1">
    <property type="entry name" value="DOLICHYL-DIPHOSPHOOLIGOSACCHARIDE--PROTEIN GLYCOSYLTRANSFERASE SUBUNIT STT3B"/>
    <property type="match status" value="1"/>
</dbReference>
<comment type="cofactor">
    <cofactor evidence="1">
        <name>Mn(2+)</name>
        <dbReference type="ChEBI" id="CHEBI:29035"/>
    </cofactor>
</comment>
<dbReference type="EC" id="2.4.99.18" evidence="6"/>
<dbReference type="InterPro" id="IPR048307">
    <property type="entry name" value="STT3_N"/>
</dbReference>
<comment type="pathway">
    <text evidence="4">Protein modification; protein glycosylation.</text>
</comment>
<dbReference type="AlphaFoldDB" id="A0A5K1VTL5"/>
<keyword evidence="10" id="KW-0479">Metal-binding</keyword>
<comment type="caution">
    <text evidence="20">The sequence shown here is derived from an EMBL/GenBank/DDBJ whole genome shotgun (WGS) entry which is preliminary data.</text>
</comment>
<evidence type="ECO:0000256" key="8">
    <source>
        <dbReference type="ARBA" id="ARBA00022679"/>
    </source>
</evidence>
<feature type="transmembrane region" description="Helical" evidence="17">
    <location>
        <begin position="262"/>
        <end position="280"/>
    </location>
</feature>
<organism evidence="20 21">
    <name type="scientific">Entamoeba histolytica</name>
    <dbReference type="NCBI Taxonomy" id="5759"/>
    <lineage>
        <taxon>Eukaryota</taxon>
        <taxon>Amoebozoa</taxon>
        <taxon>Evosea</taxon>
        <taxon>Archamoebae</taxon>
        <taxon>Mastigamoebida</taxon>
        <taxon>Entamoebidae</taxon>
        <taxon>Entamoeba</taxon>
    </lineage>
</organism>
<evidence type="ECO:0000256" key="17">
    <source>
        <dbReference type="SAM" id="Phobius"/>
    </source>
</evidence>
<evidence type="ECO:0000256" key="2">
    <source>
        <dbReference type="ARBA" id="ARBA00001946"/>
    </source>
</evidence>
<evidence type="ECO:0000256" key="10">
    <source>
        <dbReference type="ARBA" id="ARBA00022723"/>
    </source>
</evidence>
<keyword evidence="11" id="KW-0460">Magnesium</keyword>
<dbReference type="VEuPathDB" id="AmoebaDB:KM1_153050"/>
<feature type="compositionally biased region" description="Basic and acidic residues" evidence="16">
    <location>
        <begin position="451"/>
        <end position="467"/>
    </location>
</feature>
<evidence type="ECO:0000256" key="15">
    <source>
        <dbReference type="ARBA" id="ARBA00048829"/>
    </source>
</evidence>
<feature type="transmembrane region" description="Helical" evidence="17">
    <location>
        <begin position="378"/>
        <end position="394"/>
    </location>
</feature>
<evidence type="ECO:0000256" key="9">
    <source>
        <dbReference type="ARBA" id="ARBA00022692"/>
    </source>
</evidence>
<evidence type="ECO:0000313" key="21">
    <source>
        <dbReference type="Proteomes" id="UP000078387"/>
    </source>
</evidence>
<feature type="transmembrane region" description="Helical" evidence="17">
    <location>
        <begin position="203"/>
        <end position="225"/>
    </location>
</feature>
<evidence type="ECO:0000256" key="5">
    <source>
        <dbReference type="ARBA" id="ARBA00010810"/>
    </source>
</evidence>
<dbReference type="VEuPathDB" id="AmoebaDB:EHI5A_117610"/>
<dbReference type="GO" id="GO:0016020">
    <property type="term" value="C:membrane"/>
    <property type="evidence" value="ECO:0007669"/>
    <property type="project" value="InterPro"/>
</dbReference>
<keyword evidence="7" id="KW-0328">Glycosyltransferase</keyword>
<feature type="transmembrane region" description="Helical" evidence="17">
    <location>
        <begin position="106"/>
        <end position="128"/>
    </location>
</feature>
<dbReference type="VEuPathDB" id="AmoebaDB:EHI8A_104220"/>
<dbReference type="EMBL" id="BDEQ01000001">
    <property type="protein sequence ID" value="GAT91881.1"/>
    <property type="molecule type" value="Genomic_DNA"/>
</dbReference>
<evidence type="ECO:0000256" key="3">
    <source>
        <dbReference type="ARBA" id="ARBA00004127"/>
    </source>
</evidence>
<evidence type="ECO:0000313" key="20">
    <source>
        <dbReference type="EMBL" id="GAT91881.1"/>
    </source>
</evidence>
<keyword evidence="13 17" id="KW-0472">Membrane</keyword>
<comment type="subcellular location">
    <subcellularLocation>
        <location evidence="3">Endomembrane system</location>
        <topology evidence="3">Multi-pass membrane protein</topology>
    </subcellularLocation>
</comment>
<name>A0A5K1VTL5_ENTHI</name>
<comment type="catalytic activity">
    <reaction evidence="15">
        <text>a di-trans,poly-cis-dolichyl diphosphooligosaccharide + L-asparaginyl-[protein] = N(4)-(oligosaccharide-(1-&gt;4)-N-acetyl-beta-D-glucosaminyl-(1-&gt;4)-N-acetyl-beta-D-glucosaminyl)-L-asparaginyl-[protein] + a di-trans,poly-cis-dolichyl diphosphate + H(+)</text>
        <dbReference type="Rhea" id="RHEA:22980"/>
        <dbReference type="Rhea" id="RHEA-COMP:12804"/>
        <dbReference type="Rhea" id="RHEA-COMP:12805"/>
        <dbReference type="Rhea" id="RHEA-COMP:19506"/>
        <dbReference type="Rhea" id="RHEA-COMP:19509"/>
        <dbReference type="ChEBI" id="CHEBI:15378"/>
        <dbReference type="ChEBI" id="CHEBI:50347"/>
        <dbReference type="ChEBI" id="CHEBI:57497"/>
        <dbReference type="ChEBI" id="CHEBI:57570"/>
        <dbReference type="ChEBI" id="CHEBI:132529"/>
        <dbReference type="EC" id="2.4.99.18"/>
    </reaction>
</comment>
<gene>
    <name evidence="20" type="ORF">CL6EHI_011940</name>
</gene>
<keyword evidence="12 17" id="KW-1133">Transmembrane helix</keyword>
<feature type="transmembrane region" description="Helical" evidence="17">
    <location>
        <begin position="473"/>
        <end position="498"/>
    </location>
</feature>
<dbReference type="Gene3D" id="3.40.50.12610">
    <property type="match status" value="1"/>
</dbReference>
<feature type="transmembrane region" description="Helical" evidence="17">
    <location>
        <begin position="160"/>
        <end position="178"/>
    </location>
</feature>
<evidence type="ECO:0000259" key="18">
    <source>
        <dbReference type="Pfam" id="PF02516"/>
    </source>
</evidence>
<evidence type="ECO:0000256" key="16">
    <source>
        <dbReference type="SAM" id="MobiDB-lite"/>
    </source>
</evidence>
<dbReference type="VEuPathDB" id="AmoebaDB:EHI7A_097850"/>
<dbReference type="OMA" id="YHEEYMR"/>
<dbReference type="Proteomes" id="UP000078387">
    <property type="component" value="Unassembled WGS sequence"/>
</dbReference>
<accession>A0A5K1VTL5</accession>